<dbReference type="Pfam" id="PF22725">
    <property type="entry name" value="GFO_IDH_MocA_C3"/>
    <property type="match status" value="1"/>
</dbReference>
<dbReference type="InterPro" id="IPR050463">
    <property type="entry name" value="Gfo/Idh/MocA_oxidrdct_glycsds"/>
</dbReference>
<organism evidence="4 5">
    <name type="scientific">Paenarthrobacter aromaticivorans</name>
    <dbReference type="NCBI Taxonomy" id="2849150"/>
    <lineage>
        <taxon>Bacteria</taxon>
        <taxon>Bacillati</taxon>
        <taxon>Actinomycetota</taxon>
        <taxon>Actinomycetes</taxon>
        <taxon>Micrococcales</taxon>
        <taxon>Micrococcaceae</taxon>
        <taxon>Paenarthrobacter</taxon>
    </lineage>
</organism>
<evidence type="ECO:0000256" key="2">
    <source>
        <dbReference type="ARBA" id="ARBA00023027"/>
    </source>
</evidence>
<sequence>MSKKASGNAVVKAEVATETAPAAPVPRVQLMIGFAYRRVPALGRAKVLICKGLIGAIRHVRVALVNDWLTDESVSTAGWLGKEAAGSGALSEIACHAIDLIQHLTGQFVTEATGLLRTSVMHDGTMWATLGLCMAFSAKATLRDALSGRGRSPISVADPDLAILSRLRASHPGVWRSD</sequence>
<keyword evidence="2" id="KW-0520">NAD</keyword>
<proteinExistence type="predicted"/>
<feature type="domain" description="GFO/IDH/MocA-like oxidoreductase" evidence="3">
    <location>
        <begin position="44"/>
        <end position="125"/>
    </location>
</feature>
<protein>
    <recommendedName>
        <fullName evidence="3">GFO/IDH/MocA-like oxidoreductase domain-containing protein</fullName>
    </recommendedName>
</protein>
<keyword evidence="5" id="KW-1185">Reference proteome</keyword>
<name>A0ABS6I7Q0_9MICC</name>
<dbReference type="PANTHER" id="PTHR43818:SF11">
    <property type="entry name" value="BCDNA.GH03377"/>
    <property type="match status" value="1"/>
</dbReference>
<dbReference type="EMBL" id="JAHOPC010000010">
    <property type="protein sequence ID" value="MBU8867731.1"/>
    <property type="molecule type" value="Genomic_DNA"/>
</dbReference>
<dbReference type="PANTHER" id="PTHR43818">
    <property type="entry name" value="BCDNA.GH03377"/>
    <property type="match status" value="1"/>
</dbReference>
<dbReference type="RefSeq" id="WP_216925859.1">
    <property type="nucleotide sequence ID" value="NZ_JAHOPC010000010.1"/>
</dbReference>
<evidence type="ECO:0000259" key="3">
    <source>
        <dbReference type="Pfam" id="PF22725"/>
    </source>
</evidence>
<evidence type="ECO:0000256" key="1">
    <source>
        <dbReference type="ARBA" id="ARBA00023002"/>
    </source>
</evidence>
<accession>A0ABS6I7Q0</accession>
<evidence type="ECO:0000313" key="4">
    <source>
        <dbReference type="EMBL" id="MBU8867731.1"/>
    </source>
</evidence>
<dbReference type="InterPro" id="IPR055170">
    <property type="entry name" value="GFO_IDH_MocA-like_dom"/>
</dbReference>
<evidence type="ECO:0000313" key="5">
    <source>
        <dbReference type="Proteomes" id="UP000824166"/>
    </source>
</evidence>
<keyword evidence="1" id="KW-0560">Oxidoreductase</keyword>
<comment type="caution">
    <text evidence="4">The sequence shown here is derived from an EMBL/GenBank/DDBJ whole genome shotgun (WGS) entry which is preliminary data.</text>
</comment>
<reference evidence="4 5" key="1">
    <citation type="submission" date="2021-06" db="EMBL/GenBank/DDBJ databases">
        <authorList>
            <person name="Jeong J.W."/>
        </authorList>
    </citation>
    <scope>NUCLEOTIDE SEQUENCE [LARGE SCALE GENOMIC DNA]</scope>
    <source>
        <strain evidence="4 5">MMS21-TAE1-1</strain>
    </source>
</reference>
<gene>
    <name evidence="4" type="ORF">KSW38_15690</name>
</gene>
<dbReference type="Proteomes" id="UP000824166">
    <property type="component" value="Unassembled WGS sequence"/>
</dbReference>